<organism evidence="2 3">
    <name type="scientific">Candidatus Spechtbacteria bacterium SB0662_bin_43</name>
    <dbReference type="NCBI Taxonomy" id="2604897"/>
    <lineage>
        <taxon>Bacteria</taxon>
        <taxon>Candidatus Spechtiibacteriota</taxon>
    </lineage>
</organism>
<sequence length="149" mass="16903">MFQGKVSWNVVIPPEKPRPIVLVALLVVLGGLSLYFWLAGSSFAAVLFILFGVFLVANHFIHEERSVECELNSHSIHIGGRAYHYSDFSAFAFAEPDRFMLRKTDSEDTVALPVHAEDAEEVWNILNEAFEEYRYEPSATEVLTSWLHS</sequence>
<protein>
    <recommendedName>
        <fullName evidence="4">DUF5673 domain-containing protein</fullName>
    </recommendedName>
</protein>
<keyword evidence="1" id="KW-0472">Membrane</keyword>
<dbReference type="AlphaFoldDB" id="A0A845D9V0"/>
<accession>A0A845D9V0</accession>
<dbReference type="EMBL" id="VXOY01000011">
    <property type="protein sequence ID" value="MYE38165.1"/>
    <property type="molecule type" value="Genomic_DNA"/>
</dbReference>
<dbReference type="Proteomes" id="UP000449092">
    <property type="component" value="Unassembled WGS sequence"/>
</dbReference>
<reference evidence="2 3" key="1">
    <citation type="submission" date="2019-09" db="EMBL/GenBank/DDBJ databases">
        <title>Characterisation of the sponge microbiome using genome-centric metagenomics.</title>
        <authorList>
            <person name="Engelberts J.P."/>
            <person name="Robbins S.J."/>
            <person name="De Goeij J.M."/>
            <person name="Aranda M."/>
            <person name="Bell S.C."/>
            <person name="Webster N.S."/>
        </authorList>
    </citation>
    <scope>NUCLEOTIDE SEQUENCE [LARGE SCALE GENOMIC DNA]</scope>
    <source>
        <strain evidence="2">SB0662_bin_43</strain>
    </source>
</reference>
<evidence type="ECO:0000313" key="2">
    <source>
        <dbReference type="EMBL" id="MYE38165.1"/>
    </source>
</evidence>
<keyword evidence="1" id="KW-0812">Transmembrane</keyword>
<evidence type="ECO:0000313" key="3">
    <source>
        <dbReference type="Proteomes" id="UP000449092"/>
    </source>
</evidence>
<feature type="transmembrane region" description="Helical" evidence="1">
    <location>
        <begin position="20"/>
        <end position="37"/>
    </location>
</feature>
<comment type="caution">
    <text evidence="2">The sequence shown here is derived from an EMBL/GenBank/DDBJ whole genome shotgun (WGS) entry which is preliminary data.</text>
</comment>
<name>A0A845D9V0_9BACT</name>
<proteinExistence type="predicted"/>
<evidence type="ECO:0000256" key="1">
    <source>
        <dbReference type="SAM" id="Phobius"/>
    </source>
</evidence>
<keyword evidence="1" id="KW-1133">Transmembrane helix</keyword>
<gene>
    <name evidence="2" type="ORF">F4X82_01430</name>
</gene>
<evidence type="ECO:0008006" key="4">
    <source>
        <dbReference type="Google" id="ProtNLM"/>
    </source>
</evidence>
<feature type="transmembrane region" description="Helical" evidence="1">
    <location>
        <begin position="43"/>
        <end position="61"/>
    </location>
</feature>